<dbReference type="EMBL" id="JBGFUD010000645">
    <property type="protein sequence ID" value="MFH4974959.1"/>
    <property type="molecule type" value="Genomic_DNA"/>
</dbReference>
<keyword evidence="1" id="KW-0489">Methyltransferase</keyword>
<dbReference type="Gene3D" id="3.40.50.150">
    <property type="entry name" value="Vaccinia Virus protein VP39"/>
    <property type="match status" value="1"/>
</dbReference>
<dbReference type="Pfam" id="PF05971">
    <property type="entry name" value="Methyltransf_10"/>
    <property type="match status" value="1"/>
</dbReference>
<reference evidence="3 4" key="1">
    <citation type="submission" date="2024-08" db="EMBL/GenBank/DDBJ databases">
        <title>Gnathostoma spinigerum genome.</title>
        <authorList>
            <person name="Gonzalez-Bertolin B."/>
            <person name="Monzon S."/>
            <person name="Zaballos A."/>
            <person name="Jimenez P."/>
            <person name="Dekumyoy P."/>
            <person name="Varona S."/>
            <person name="Cuesta I."/>
            <person name="Sumanam S."/>
            <person name="Adisakwattana P."/>
            <person name="Gasser R.B."/>
            <person name="Hernandez-Gonzalez A."/>
            <person name="Young N.D."/>
            <person name="Perteguer M.J."/>
        </authorList>
    </citation>
    <scope>NUCLEOTIDE SEQUENCE [LARGE SCALE GENOMIC DNA]</scope>
    <source>
        <strain evidence="3">AL3</strain>
        <tissue evidence="3">Liver</tissue>
    </source>
</reference>
<evidence type="ECO:0000256" key="2">
    <source>
        <dbReference type="ARBA" id="ARBA00022679"/>
    </source>
</evidence>
<name>A0ABD6EC94_9BILA</name>
<dbReference type="GO" id="GO:0008168">
    <property type="term" value="F:methyltransferase activity"/>
    <property type="evidence" value="ECO:0007669"/>
    <property type="project" value="UniProtKB-KW"/>
</dbReference>
<dbReference type="PANTHER" id="PTHR13393:SF0">
    <property type="entry name" value="RNA N6-ADENOSINE-METHYLTRANSFERASE METTL16"/>
    <property type="match status" value="1"/>
</dbReference>
<organism evidence="3 4">
    <name type="scientific">Gnathostoma spinigerum</name>
    <dbReference type="NCBI Taxonomy" id="75299"/>
    <lineage>
        <taxon>Eukaryota</taxon>
        <taxon>Metazoa</taxon>
        <taxon>Ecdysozoa</taxon>
        <taxon>Nematoda</taxon>
        <taxon>Chromadorea</taxon>
        <taxon>Rhabditida</taxon>
        <taxon>Spirurina</taxon>
        <taxon>Gnathostomatomorpha</taxon>
        <taxon>Gnathostomatoidea</taxon>
        <taxon>Gnathostomatidae</taxon>
        <taxon>Gnathostoma</taxon>
    </lineage>
</organism>
<dbReference type="GO" id="GO:0032259">
    <property type="term" value="P:methylation"/>
    <property type="evidence" value="ECO:0007669"/>
    <property type="project" value="UniProtKB-KW"/>
</dbReference>
<evidence type="ECO:0000313" key="3">
    <source>
        <dbReference type="EMBL" id="MFH4974959.1"/>
    </source>
</evidence>
<protein>
    <submittedName>
        <fullName evidence="3">Uncharacterized protein</fullName>
    </submittedName>
</protein>
<dbReference type="AlphaFoldDB" id="A0ABD6EC94"/>
<dbReference type="Proteomes" id="UP001608902">
    <property type="component" value="Unassembled WGS sequence"/>
</dbReference>
<gene>
    <name evidence="3" type="ORF">AB6A40_001668</name>
</gene>
<accession>A0ABD6EC94</accession>
<evidence type="ECO:0000313" key="4">
    <source>
        <dbReference type="Proteomes" id="UP001608902"/>
    </source>
</evidence>
<keyword evidence="2" id="KW-0808">Transferase</keyword>
<evidence type="ECO:0000256" key="1">
    <source>
        <dbReference type="ARBA" id="ARBA00022603"/>
    </source>
</evidence>
<dbReference type="PANTHER" id="PTHR13393">
    <property type="entry name" value="SAM-DEPENDENT METHYLTRANSFERASE"/>
    <property type="match status" value="1"/>
</dbReference>
<proteinExistence type="predicted"/>
<keyword evidence="4" id="KW-1185">Reference proteome</keyword>
<dbReference type="InterPro" id="IPR010286">
    <property type="entry name" value="METTL16/RlmF"/>
</dbReference>
<dbReference type="InterPro" id="IPR029063">
    <property type="entry name" value="SAM-dependent_MTases_sf"/>
</dbReference>
<comment type="caution">
    <text evidence="3">The sequence shown here is derived from an EMBL/GenBank/DDBJ whole genome shotgun (WGS) entry which is preliminary data.</text>
</comment>
<sequence length="233" mass="26511">MVGKKSSLPKLKEKLRRLCDARYMVSSLNQGKTQRWVLTWTFDPDIKLMSNHHECRPMEVRLPNSMPPRAAFFEWLKLTLANLEITMDPIGDEEYLCKSSKNTWSNQRNKRRAMILQSPSSSLQLPQPKKARYSHVDVSVTANLGVGDGKDSLSDAGNFNSCSDIAVSSQRSDAVIQAYHPVSSESHSLVTFRLCLKYSKSCLHLRWVDGSRHALHQITQYLRNHLSKNLLIA</sequence>